<keyword evidence="1" id="KW-0732">Signal</keyword>
<dbReference type="EMBL" id="JACIJK010000001">
    <property type="protein sequence ID" value="MBB5713675.1"/>
    <property type="molecule type" value="Genomic_DNA"/>
</dbReference>
<dbReference type="AlphaFoldDB" id="A0A7W9ET06"/>
<feature type="signal peptide" evidence="1">
    <location>
        <begin position="1"/>
        <end position="20"/>
    </location>
</feature>
<protein>
    <submittedName>
        <fullName evidence="2">Tetratricopeptide (TPR) repeat protein</fullName>
    </submittedName>
</protein>
<comment type="caution">
    <text evidence="2">The sequence shown here is derived from an EMBL/GenBank/DDBJ whole genome shotgun (WGS) entry which is preliminary data.</text>
</comment>
<dbReference type="InterPro" id="IPR011990">
    <property type="entry name" value="TPR-like_helical_dom_sf"/>
</dbReference>
<dbReference type="Proteomes" id="UP000546200">
    <property type="component" value="Unassembled WGS sequence"/>
</dbReference>
<gene>
    <name evidence="2" type="ORF">FHS94_000494</name>
</gene>
<reference evidence="2 3" key="1">
    <citation type="submission" date="2020-08" db="EMBL/GenBank/DDBJ databases">
        <title>Genomic Encyclopedia of Type Strains, Phase IV (KMG-IV): sequencing the most valuable type-strain genomes for metagenomic binning, comparative biology and taxonomic classification.</title>
        <authorList>
            <person name="Goeker M."/>
        </authorList>
    </citation>
    <scope>NUCLEOTIDE SEQUENCE [LARGE SCALE GENOMIC DNA]</scope>
    <source>
        <strain evidence="2 3">DSM 100044</strain>
    </source>
</reference>
<dbReference type="SUPFAM" id="SSF48452">
    <property type="entry name" value="TPR-like"/>
    <property type="match status" value="1"/>
</dbReference>
<dbReference type="RefSeq" id="WP_221234468.1">
    <property type="nucleotide sequence ID" value="NZ_JACIJK010000001.1"/>
</dbReference>
<evidence type="ECO:0000313" key="3">
    <source>
        <dbReference type="Proteomes" id="UP000546200"/>
    </source>
</evidence>
<organism evidence="2 3">
    <name type="scientific">Sphingomonas aerophila</name>
    <dbReference type="NCBI Taxonomy" id="1344948"/>
    <lineage>
        <taxon>Bacteria</taxon>
        <taxon>Pseudomonadati</taxon>
        <taxon>Pseudomonadota</taxon>
        <taxon>Alphaproteobacteria</taxon>
        <taxon>Sphingomonadales</taxon>
        <taxon>Sphingomonadaceae</taxon>
        <taxon>Sphingomonas</taxon>
    </lineage>
</organism>
<evidence type="ECO:0000313" key="2">
    <source>
        <dbReference type="EMBL" id="MBB5713675.1"/>
    </source>
</evidence>
<feature type="chain" id="PRO_5031055994" evidence="1">
    <location>
        <begin position="21"/>
        <end position="623"/>
    </location>
</feature>
<accession>A0A7W9ET06</accession>
<keyword evidence="3" id="KW-1185">Reference proteome</keyword>
<name>A0A7W9ET06_9SPHN</name>
<proteinExistence type="predicted"/>
<evidence type="ECO:0000256" key="1">
    <source>
        <dbReference type="SAM" id="SignalP"/>
    </source>
</evidence>
<sequence>MAKIEPILLLVAAVMPAGHATPADVRTAAVQSSSDAFSNVAPTTMAVASAPASAHARFPGFAAQLAEQPTLSGPNAWPVLTYDKAWSALASAASDGRQQARWNYVRSLIGQGLGAEALSVLDVMKSDDPDLALVDSWQLARGAALTQLGRYADALNALGGAALTTNAEACAWRMRSMGEAGLAGPALSQVNGALPAINARTVRERAPFVLAASRAALAANMPAQAVQWLAQLRDRDPAANLLRGRAYLALGKMQEARLRLDRVGLSGTAEEQMDAKLSALEGAVASKTLAPASALKQLDHIRFAWRGGDIEKRALLMTAQLSAGAHYTARSLSAGAALFRYFRLGTEAAPTLAALRAQFTASLAPGSGVPLDKAAGLYWEFRDLAPAGGEGDLLVNNLASRLQAAGLYARAAELLQYQMTARAQDIAQGPLSVRVASLQILAGRPDRALAALRSTNGVLYPDQMLQDRHRIEAVALHLLGRTSEALAVLDDVPDGKRITAEMFWQKHDWKNLVAAGEADLPAPGALNDVEQTIVLRHAIGLAMLGQEGGLAKLKSRYAVSFARLPTAATFNVLTQPVSTIDPSALSDAMASLPSTSPAGQIANLLAADAPSPQLASASPKPAG</sequence>